<dbReference type="GO" id="GO:0043024">
    <property type="term" value="F:ribosomal small subunit binding"/>
    <property type="evidence" value="ECO:0007669"/>
    <property type="project" value="TreeGrafter"/>
</dbReference>
<evidence type="ECO:0000313" key="1">
    <source>
        <dbReference type="EMBL" id="VBB69369.1"/>
    </source>
</evidence>
<sequence length="127" mass="14521">MGEAIRHALSELIERTNFRDPELLQTSLTVTEVRMSPDLRNALVFVVPLGRSNAESLLFGLRRVRPFLRYALGRMVRLQFVPELSFKADTRFEEAHRIEEILRRPDVLRDLQGNNSAGGTYPAGALW</sequence>
<gene>
    <name evidence="1" type="ORF">RIEGSTA812A_PEG_842</name>
</gene>
<dbReference type="NCBIfam" id="TIGR00082">
    <property type="entry name" value="rbfA"/>
    <property type="match status" value="1"/>
</dbReference>
<dbReference type="PANTHER" id="PTHR33515">
    <property type="entry name" value="RIBOSOME-BINDING FACTOR A, CHLOROPLASTIC-RELATED"/>
    <property type="match status" value="1"/>
</dbReference>
<dbReference type="InterPro" id="IPR023799">
    <property type="entry name" value="RbfA_dom_sf"/>
</dbReference>
<dbReference type="HAMAP" id="MF_00003">
    <property type="entry name" value="RbfA"/>
    <property type="match status" value="1"/>
</dbReference>
<dbReference type="PANTHER" id="PTHR33515:SF1">
    <property type="entry name" value="RIBOSOME-BINDING FACTOR A, CHLOROPLASTIC-RELATED"/>
    <property type="match status" value="1"/>
</dbReference>
<dbReference type="Gene3D" id="3.30.300.20">
    <property type="match status" value="1"/>
</dbReference>
<dbReference type="SUPFAM" id="SSF89919">
    <property type="entry name" value="Ribosome-binding factor A, RbfA"/>
    <property type="match status" value="1"/>
</dbReference>
<dbReference type="GO" id="GO:0005829">
    <property type="term" value="C:cytosol"/>
    <property type="evidence" value="ECO:0007669"/>
    <property type="project" value="TreeGrafter"/>
</dbReference>
<organism evidence="1">
    <name type="scientific">invertebrate metagenome</name>
    <dbReference type="NCBI Taxonomy" id="1711999"/>
    <lineage>
        <taxon>unclassified sequences</taxon>
        <taxon>metagenomes</taxon>
        <taxon>organismal metagenomes</taxon>
    </lineage>
</organism>
<accession>A0A484H5T1</accession>
<proteinExistence type="inferred from homology"/>
<dbReference type="Pfam" id="PF02033">
    <property type="entry name" value="RBFA"/>
    <property type="match status" value="1"/>
</dbReference>
<dbReference type="InterPro" id="IPR000238">
    <property type="entry name" value="RbfA"/>
</dbReference>
<reference evidence="1" key="1">
    <citation type="submission" date="2018-10" db="EMBL/GenBank/DDBJ databases">
        <authorList>
            <person name="Gruber-Vodicka H."/>
            <person name="Jaeckle O."/>
        </authorList>
    </citation>
    <scope>NUCLEOTIDE SEQUENCE</scope>
</reference>
<dbReference type="EMBL" id="LR026963">
    <property type="protein sequence ID" value="VBB69369.1"/>
    <property type="molecule type" value="Genomic_DNA"/>
</dbReference>
<dbReference type="GO" id="GO:0006364">
    <property type="term" value="P:rRNA processing"/>
    <property type="evidence" value="ECO:0007669"/>
    <property type="project" value="InterPro"/>
</dbReference>
<protein>
    <submittedName>
        <fullName evidence="1">Ribosome-binding factor A</fullName>
    </submittedName>
</protein>
<dbReference type="AlphaFoldDB" id="A0A484H5T1"/>
<dbReference type="InterPro" id="IPR015946">
    <property type="entry name" value="KH_dom-like_a/b"/>
</dbReference>
<name>A0A484H5T1_9ZZZZ</name>